<sequence length="449" mass="49104">MTTPMNPSSQGGNAKLALLTGQAKPKRGTLPFHQSQWTLFHHRERVFQPKPSHETYFTRLIMNRSAGISTSQYAFASIFVLLAALAVREMRIGPVCSKVGELFEPAVRANYIEAYDNIQLRKRYTGIEPIDYGLRFLVVAFLPGATGVPDPGQKLQQAYFLLSFFPVVAIMSVEAGRRANFRTAIYFTSLWALAYQTVGGAIILALYGLAFVTVIAKPEGGASQLTDPVSRGPSNGYAEALLPSLVLGYLLPTGLIYLPYDDWSLTQVFIAVWQPAPLFVNLLLVVFTWAYTDGAGDTLHSIVSTSGGLKQLKQVYALGIVVAAAAHWALLTICFLTSDARLSLQHVLFPDWQLFVGENISPTLPEGLLYIFQWDFLIIAATMLVLAYMVALDVRGAYPKNAPSSGKIIGLLCVGSVIIGPAATVAAVWYWKEGFLAEQQMEKPASAKK</sequence>
<dbReference type="EMBL" id="QWIQ01000639">
    <property type="protein sequence ID" value="RMY80386.1"/>
    <property type="molecule type" value="Genomic_DNA"/>
</dbReference>
<feature type="transmembrane region" description="Helical" evidence="1">
    <location>
        <begin position="185"/>
        <end position="216"/>
    </location>
</feature>
<feature type="transmembrane region" description="Helical" evidence="1">
    <location>
        <begin position="270"/>
        <end position="291"/>
    </location>
</feature>
<feature type="transmembrane region" description="Helical" evidence="1">
    <location>
        <begin position="66"/>
        <end position="87"/>
    </location>
</feature>
<reference evidence="2 3" key="1">
    <citation type="journal article" date="2018" name="BMC Genomics">
        <title>Genomic evidence for intraspecific hybridization in a clonal and extremely halotolerant yeast.</title>
        <authorList>
            <person name="Gostincar C."/>
            <person name="Stajich J.E."/>
            <person name="Zupancic J."/>
            <person name="Zalar P."/>
            <person name="Gunde-Cimerman N."/>
        </authorList>
    </citation>
    <scope>NUCLEOTIDE SEQUENCE [LARGE SCALE GENOMIC DNA]</scope>
    <source>
        <strain evidence="2 3">EXF-171</strain>
    </source>
</reference>
<feature type="transmembrane region" description="Helical" evidence="1">
    <location>
        <begin position="315"/>
        <end position="336"/>
    </location>
</feature>
<dbReference type="Proteomes" id="UP000281468">
    <property type="component" value="Unassembled WGS sequence"/>
</dbReference>
<dbReference type="AlphaFoldDB" id="A0A3M7EVW3"/>
<feature type="transmembrane region" description="Helical" evidence="1">
    <location>
        <begin position="236"/>
        <end position="258"/>
    </location>
</feature>
<keyword evidence="1" id="KW-0812">Transmembrane</keyword>
<keyword evidence="1" id="KW-0472">Membrane</keyword>
<accession>A0A3M7EVW3</accession>
<gene>
    <name evidence="2" type="ORF">D0862_12760</name>
</gene>
<comment type="caution">
    <text evidence="2">The sequence shown here is derived from an EMBL/GenBank/DDBJ whole genome shotgun (WGS) entry which is preliminary data.</text>
</comment>
<evidence type="ECO:0000256" key="1">
    <source>
        <dbReference type="SAM" id="Phobius"/>
    </source>
</evidence>
<proteinExistence type="predicted"/>
<feature type="transmembrane region" description="Helical" evidence="1">
    <location>
        <begin position="368"/>
        <end position="388"/>
    </location>
</feature>
<feature type="transmembrane region" description="Helical" evidence="1">
    <location>
        <begin position="408"/>
        <end position="431"/>
    </location>
</feature>
<protein>
    <submittedName>
        <fullName evidence="2">Uncharacterized protein</fullName>
    </submittedName>
</protein>
<keyword evidence="1" id="KW-1133">Transmembrane helix</keyword>
<feature type="transmembrane region" description="Helical" evidence="1">
    <location>
        <begin position="155"/>
        <end position="173"/>
    </location>
</feature>
<evidence type="ECO:0000313" key="2">
    <source>
        <dbReference type="EMBL" id="RMY80386.1"/>
    </source>
</evidence>
<evidence type="ECO:0000313" key="3">
    <source>
        <dbReference type="Proteomes" id="UP000281468"/>
    </source>
</evidence>
<organism evidence="2 3">
    <name type="scientific">Hortaea werneckii</name>
    <name type="common">Black yeast</name>
    <name type="synonym">Cladosporium werneckii</name>
    <dbReference type="NCBI Taxonomy" id="91943"/>
    <lineage>
        <taxon>Eukaryota</taxon>
        <taxon>Fungi</taxon>
        <taxon>Dikarya</taxon>
        <taxon>Ascomycota</taxon>
        <taxon>Pezizomycotina</taxon>
        <taxon>Dothideomycetes</taxon>
        <taxon>Dothideomycetidae</taxon>
        <taxon>Mycosphaerellales</taxon>
        <taxon>Teratosphaeriaceae</taxon>
        <taxon>Hortaea</taxon>
    </lineage>
</organism>
<dbReference type="VEuPathDB" id="FungiDB:BTJ68_14930"/>
<name>A0A3M7EVW3_HORWE</name>